<feature type="transmembrane region" description="Helical" evidence="1">
    <location>
        <begin position="188"/>
        <end position="206"/>
    </location>
</feature>
<evidence type="ECO:0008006" key="5">
    <source>
        <dbReference type="Google" id="ProtNLM"/>
    </source>
</evidence>
<keyword evidence="1" id="KW-0472">Membrane</keyword>
<gene>
    <name evidence="3" type="ORF">C7379_10123</name>
</gene>
<evidence type="ECO:0000313" key="3">
    <source>
        <dbReference type="EMBL" id="PVX59255.1"/>
    </source>
</evidence>
<dbReference type="AlphaFoldDB" id="A0A2U0UNU2"/>
<accession>A0A2U0UNU2</accession>
<evidence type="ECO:0000256" key="2">
    <source>
        <dbReference type="SAM" id="SignalP"/>
    </source>
</evidence>
<feature type="transmembrane region" description="Helical" evidence="1">
    <location>
        <begin position="262"/>
        <end position="279"/>
    </location>
</feature>
<dbReference type="OrthoDB" id="1033808at2"/>
<proteinExistence type="predicted"/>
<evidence type="ECO:0000256" key="1">
    <source>
        <dbReference type="SAM" id="Phobius"/>
    </source>
</evidence>
<feature type="transmembrane region" description="Helical" evidence="1">
    <location>
        <begin position="150"/>
        <end position="168"/>
    </location>
</feature>
<feature type="signal peptide" evidence="2">
    <location>
        <begin position="1"/>
        <end position="27"/>
    </location>
</feature>
<dbReference type="Proteomes" id="UP000245870">
    <property type="component" value="Unassembled WGS sequence"/>
</dbReference>
<keyword evidence="2" id="KW-0732">Signal</keyword>
<name>A0A2U0UNU2_9BACT</name>
<feature type="transmembrane region" description="Helical" evidence="1">
    <location>
        <begin position="285"/>
        <end position="301"/>
    </location>
</feature>
<feature type="chain" id="PRO_5015488930" description="Beta-carotene 15,15'-monooxygenase" evidence="2">
    <location>
        <begin position="28"/>
        <end position="335"/>
    </location>
</feature>
<dbReference type="RefSeq" id="WP_116615434.1">
    <property type="nucleotide sequence ID" value="NZ_CAMPWS010000016.1"/>
</dbReference>
<evidence type="ECO:0000313" key="4">
    <source>
        <dbReference type="Proteomes" id="UP000245870"/>
    </source>
</evidence>
<organism evidence="3 4">
    <name type="scientific">Hallella colorans</name>
    <dbReference type="NCBI Taxonomy" id="1703337"/>
    <lineage>
        <taxon>Bacteria</taxon>
        <taxon>Pseudomonadati</taxon>
        <taxon>Bacteroidota</taxon>
        <taxon>Bacteroidia</taxon>
        <taxon>Bacteroidales</taxon>
        <taxon>Prevotellaceae</taxon>
        <taxon>Hallella</taxon>
    </lineage>
</organism>
<dbReference type="EMBL" id="QENY01000001">
    <property type="protein sequence ID" value="PVX59255.1"/>
    <property type="molecule type" value="Genomic_DNA"/>
</dbReference>
<keyword evidence="1" id="KW-0812">Transmembrane</keyword>
<comment type="caution">
    <text evidence="3">The sequence shown here is derived from an EMBL/GenBank/DDBJ whole genome shotgun (WGS) entry which is preliminary data.</text>
</comment>
<protein>
    <recommendedName>
        <fullName evidence="5">Beta-carotene 15,15'-monooxygenase</fullName>
    </recommendedName>
</protein>
<keyword evidence="4" id="KW-1185">Reference proteome</keyword>
<keyword evidence="1" id="KW-1133">Transmembrane helix</keyword>
<reference evidence="3 4" key="1">
    <citation type="submission" date="2018-05" db="EMBL/GenBank/DDBJ databases">
        <title>Genomic Encyclopedia of Type Strains, Phase IV (KMG-IV): sequencing the most valuable type-strain genomes for metagenomic binning, comparative biology and taxonomic classification.</title>
        <authorList>
            <person name="Goeker M."/>
        </authorList>
    </citation>
    <scope>NUCLEOTIDE SEQUENCE [LARGE SCALE GENOMIC DNA]</scope>
    <source>
        <strain evidence="3 4">DSM 100333</strain>
    </source>
</reference>
<sequence>MKRLPSLRLCMVWLMACALLMPLSSCYEHYHRAKLPFNLSERQKDSLSFFSTHHYTNNYNFIVKDDSLKLMSAMPEELISGMQTDSFFVYKNAHLVVADIRILPADSIDSVWVQLANDTSAFGWTHENVMLKSVEPDDPISHFISEFSDTHVIIFIVIIVIIGAGYLLRSLFRRNARIVHFNDVDSFYPTLLCLIVATAAAFYAGIQTFSPQMWQHFYFHPTLNPFSVPMPLGIFLSLVWAMLFVALAVVDDIRHHLPLGEAVLYLGGLAAICAVDYIVFSVTSLFFVGYVLLVAYYYFALHQYFTRNHAHYICGKCGAKLRKKGVCPHCGALNV</sequence>
<feature type="transmembrane region" description="Helical" evidence="1">
    <location>
        <begin position="226"/>
        <end position="250"/>
    </location>
</feature>